<dbReference type="EMBL" id="JACCFS010000001">
    <property type="protein sequence ID" value="NYJ37057.1"/>
    <property type="molecule type" value="Genomic_DNA"/>
</dbReference>
<evidence type="ECO:0000256" key="1">
    <source>
        <dbReference type="ARBA" id="ARBA00022676"/>
    </source>
</evidence>
<evidence type="ECO:0000259" key="4">
    <source>
        <dbReference type="Pfam" id="PF13439"/>
    </source>
</evidence>
<keyword evidence="1" id="KW-0328">Glycosyltransferase</keyword>
<dbReference type="Pfam" id="PF13439">
    <property type="entry name" value="Glyco_transf_4"/>
    <property type="match status" value="1"/>
</dbReference>
<dbReference type="CDD" id="cd03820">
    <property type="entry name" value="GT4_AmsD-like"/>
    <property type="match status" value="1"/>
</dbReference>
<keyword evidence="6" id="KW-1185">Reference proteome</keyword>
<reference evidence="5 6" key="1">
    <citation type="submission" date="2020-07" db="EMBL/GenBank/DDBJ databases">
        <title>Sequencing the genomes of 1000 actinobacteria strains.</title>
        <authorList>
            <person name="Klenk H.-P."/>
        </authorList>
    </citation>
    <scope>NUCLEOTIDE SEQUENCE [LARGE SCALE GENOMIC DNA]</scope>
    <source>
        <strain evidence="5 6">DSM 44442</strain>
    </source>
</reference>
<dbReference type="RefSeq" id="WP_179827443.1">
    <property type="nucleotide sequence ID" value="NZ_JACCFS010000001.1"/>
</dbReference>
<keyword evidence="2 5" id="KW-0808">Transferase</keyword>
<dbReference type="InterPro" id="IPR001296">
    <property type="entry name" value="Glyco_trans_1"/>
</dbReference>
<dbReference type="Gene3D" id="3.40.50.2000">
    <property type="entry name" value="Glycogen Phosphorylase B"/>
    <property type="match status" value="2"/>
</dbReference>
<proteinExistence type="predicted"/>
<dbReference type="AlphaFoldDB" id="A0A7Z0ERN0"/>
<comment type="caution">
    <text evidence="5">The sequence shown here is derived from an EMBL/GenBank/DDBJ whole genome shotgun (WGS) entry which is preliminary data.</text>
</comment>
<evidence type="ECO:0000256" key="2">
    <source>
        <dbReference type="ARBA" id="ARBA00022679"/>
    </source>
</evidence>
<feature type="domain" description="Glycosyl transferase family 1" evidence="3">
    <location>
        <begin position="207"/>
        <end position="363"/>
    </location>
</feature>
<organism evidence="5 6">
    <name type="scientific">Nocardiopsis aegyptia</name>
    <dbReference type="NCBI Taxonomy" id="220378"/>
    <lineage>
        <taxon>Bacteria</taxon>
        <taxon>Bacillati</taxon>
        <taxon>Actinomycetota</taxon>
        <taxon>Actinomycetes</taxon>
        <taxon>Streptosporangiales</taxon>
        <taxon>Nocardiopsidaceae</taxon>
        <taxon>Nocardiopsis</taxon>
    </lineage>
</organism>
<gene>
    <name evidence="5" type="ORF">HNR10_004938</name>
</gene>
<evidence type="ECO:0000313" key="5">
    <source>
        <dbReference type="EMBL" id="NYJ37057.1"/>
    </source>
</evidence>
<evidence type="ECO:0000259" key="3">
    <source>
        <dbReference type="Pfam" id="PF00534"/>
    </source>
</evidence>
<dbReference type="Proteomes" id="UP000572051">
    <property type="component" value="Unassembled WGS sequence"/>
</dbReference>
<dbReference type="PANTHER" id="PTHR12526:SF627">
    <property type="entry name" value="D-RHAMNOSYLTRANSFERASE WBPZ"/>
    <property type="match status" value="1"/>
</dbReference>
<dbReference type="Pfam" id="PF00534">
    <property type="entry name" value="Glycos_transf_1"/>
    <property type="match status" value="1"/>
</dbReference>
<sequence length="394" mass="43811">MKIAFLIANGYGMGGTVRTVYNLAEGLAGRHEVEIVSLVRHKEKPFFTVPEGVRLHGLTRIVGGRPEEPSTRAGRFAHRISRRRTVSLLGRGEARRENFYTPASTAALRRYLRATDADVVIGTRPGINLLLARWAPRRVLAIGQEHVNLADHSDELRGLIARRYPRLDGMTVLTEADRDAYRDLLDAAPDWLTAMPNPLPDRDYPRSTQDNPIIVAAGRMAPVKQYPKLVEAFAVVAGKHPDWRLRIYGGGGKDAALRRRIVDLGLSNQVTLMGRAEDLTGELAKASVLAVSSRVEGFGMTIIEGFSVGVPAVSFDCPHGPREIIEDGRDGLLVPDQDVDALAAALLRLVEDRDERVRMGREAVRSADRYAIGPIVRQWERFIEERSAARRRRR</sequence>
<dbReference type="SUPFAM" id="SSF53756">
    <property type="entry name" value="UDP-Glycosyltransferase/glycogen phosphorylase"/>
    <property type="match status" value="1"/>
</dbReference>
<dbReference type="PANTHER" id="PTHR12526">
    <property type="entry name" value="GLYCOSYLTRANSFERASE"/>
    <property type="match status" value="1"/>
</dbReference>
<dbReference type="GO" id="GO:0016757">
    <property type="term" value="F:glycosyltransferase activity"/>
    <property type="evidence" value="ECO:0007669"/>
    <property type="project" value="UniProtKB-KW"/>
</dbReference>
<name>A0A7Z0ERN0_9ACTN</name>
<dbReference type="InterPro" id="IPR028098">
    <property type="entry name" value="Glyco_trans_4-like_N"/>
</dbReference>
<evidence type="ECO:0000313" key="6">
    <source>
        <dbReference type="Proteomes" id="UP000572051"/>
    </source>
</evidence>
<protein>
    <submittedName>
        <fullName evidence="5">Glycosyltransferase involved in cell wall biosynthesis</fullName>
    </submittedName>
</protein>
<accession>A0A7Z0ERN0</accession>
<feature type="domain" description="Glycosyltransferase subfamily 4-like N-terminal" evidence="4">
    <location>
        <begin position="13"/>
        <end position="198"/>
    </location>
</feature>